<dbReference type="GeneID" id="60550349"/>
<gene>
    <name evidence="1" type="ORF">DM82_3813</name>
</gene>
<dbReference type="Proteomes" id="UP000029424">
    <property type="component" value="Chromosome 2"/>
</dbReference>
<dbReference type="KEGG" id="bok:DM82_3813"/>
<name>A0AAI8BDN8_9BURK</name>
<evidence type="ECO:0000313" key="1">
    <source>
        <dbReference type="EMBL" id="AIO70387.1"/>
    </source>
</evidence>
<proteinExistence type="predicted"/>
<organism evidence="1 2">
    <name type="scientific">Burkholderia oklahomensis</name>
    <dbReference type="NCBI Taxonomy" id="342113"/>
    <lineage>
        <taxon>Bacteria</taxon>
        <taxon>Pseudomonadati</taxon>
        <taxon>Pseudomonadota</taxon>
        <taxon>Betaproteobacteria</taxon>
        <taxon>Burkholderiales</taxon>
        <taxon>Burkholderiaceae</taxon>
        <taxon>Burkholderia</taxon>
        <taxon>pseudomallei group</taxon>
    </lineage>
</organism>
<sequence>MDDLIFTSKTHVARIRVMETTSGLYRGYVYLSHATEGPNDDHPYQTDIHRERYDLALDDAKILAQRLLREFE</sequence>
<dbReference type="RefSeq" id="WP_010117692.1">
    <property type="nucleotide sequence ID" value="NZ_CADEQG010000001.1"/>
</dbReference>
<reference evidence="1 2" key="1">
    <citation type="submission" date="2014-06" db="EMBL/GenBank/DDBJ databases">
        <authorList>
            <person name="Bishop-Lilly K.A."/>
            <person name="Broomall S.M."/>
            <person name="Chain P.S."/>
            <person name="Chertkov O."/>
            <person name="Coyne S.R."/>
            <person name="Daligault H.E."/>
            <person name="Davenport K.W."/>
            <person name="Erkkila T."/>
            <person name="Frey K.G."/>
            <person name="Gibbons H.S."/>
            <person name="Gu W."/>
            <person name="Jaissle J."/>
            <person name="Johnson S.L."/>
            <person name="Koroleva G.I."/>
            <person name="Ladner J.T."/>
            <person name="Lo C.-C."/>
            <person name="Minogue T.D."/>
            <person name="Munk C."/>
            <person name="Palacios G.F."/>
            <person name="Redden C.L."/>
            <person name="Rosenzweig C.N."/>
            <person name="Scholz M.B."/>
            <person name="Teshima H."/>
            <person name="Xu Y."/>
        </authorList>
    </citation>
    <scope>NUCLEOTIDE SEQUENCE [LARGE SCALE GENOMIC DNA]</scope>
    <source>
        <strain evidence="1 2">EO147</strain>
    </source>
</reference>
<keyword evidence="2" id="KW-1185">Reference proteome</keyword>
<protein>
    <submittedName>
        <fullName evidence="1">Uncharacterized protein</fullName>
    </submittedName>
</protein>
<evidence type="ECO:0000313" key="2">
    <source>
        <dbReference type="Proteomes" id="UP000029424"/>
    </source>
</evidence>
<dbReference type="AlphaFoldDB" id="A0AAI8BDN8"/>
<accession>A0AAI8BDN8</accession>
<dbReference type="EMBL" id="CP008727">
    <property type="protein sequence ID" value="AIO70387.1"/>
    <property type="molecule type" value="Genomic_DNA"/>
</dbReference>